<dbReference type="RefSeq" id="XP_046057516.1">
    <property type="nucleotide sequence ID" value="XM_046195109.1"/>
</dbReference>
<sequence length="135" mass="15520">MRALNIRPHWESIGGISSIHQPIHIHDSLCTIADFLSNIRTLPRISMGFSPSIMTWLKFTTSWLRRMQNLPEPPSTRESKRCRRLADKLEVLSYCVSPILPTTSENIDHCYIDIDNLSTQGVSLRRGLRHRSVPQ</sequence>
<proteinExistence type="predicted"/>
<accession>A0A9P9KY55</accession>
<dbReference type="EMBL" id="JAGMUX010000001">
    <property type="protein sequence ID" value="KAH7270748.1"/>
    <property type="molecule type" value="Genomic_DNA"/>
</dbReference>
<keyword evidence="2" id="KW-1185">Reference proteome</keyword>
<reference evidence="1" key="1">
    <citation type="journal article" date="2021" name="Nat. Commun.">
        <title>Genetic determinants of endophytism in the Arabidopsis root mycobiome.</title>
        <authorList>
            <person name="Mesny F."/>
            <person name="Miyauchi S."/>
            <person name="Thiergart T."/>
            <person name="Pickel B."/>
            <person name="Atanasova L."/>
            <person name="Karlsson M."/>
            <person name="Huettel B."/>
            <person name="Barry K.W."/>
            <person name="Haridas S."/>
            <person name="Chen C."/>
            <person name="Bauer D."/>
            <person name="Andreopoulos W."/>
            <person name="Pangilinan J."/>
            <person name="LaButti K."/>
            <person name="Riley R."/>
            <person name="Lipzen A."/>
            <person name="Clum A."/>
            <person name="Drula E."/>
            <person name="Henrissat B."/>
            <person name="Kohler A."/>
            <person name="Grigoriev I.V."/>
            <person name="Martin F.M."/>
            <person name="Hacquard S."/>
        </authorList>
    </citation>
    <scope>NUCLEOTIDE SEQUENCE</scope>
    <source>
        <strain evidence="1">MPI-CAGE-AT-0023</strain>
    </source>
</reference>
<dbReference type="Proteomes" id="UP000720189">
    <property type="component" value="Unassembled WGS sequence"/>
</dbReference>
<comment type="caution">
    <text evidence="1">The sequence shown here is derived from an EMBL/GenBank/DDBJ whole genome shotgun (WGS) entry which is preliminary data.</text>
</comment>
<evidence type="ECO:0000313" key="2">
    <source>
        <dbReference type="Proteomes" id="UP000720189"/>
    </source>
</evidence>
<gene>
    <name evidence="1" type="ORF">BKA55DRAFT_59054</name>
</gene>
<dbReference type="GeneID" id="70225063"/>
<name>A0A9P9KY55_FUSRE</name>
<evidence type="ECO:0000313" key="1">
    <source>
        <dbReference type="EMBL" id="KAH7270748.1"/>
    </source>
</evidence>
<organism evidence="1 2">
    <name type="scientific">Fusarium redolens</name>
    <dbReference type="NCBI Taxonomy" id="48865"/>
    <lineage>
        <taxon>Eukaryota</taxon>
        <taxon>Fungi</taxon>
        <taxon>Dikarya</taxon>
        <taxon>Ascomycota</taxon>
        <taxon>Pezizomycotina</taxon>
        <taxon>Sordariomycetes</taxon>
        <taxon>Hypocreomycetidae</taxon>
        <taxon>Hypocreales</taxon>
        <taxon>Nectriaceae</taxon>
        <taxon>Fusarium</taxon>
        <taxon>Fusarium redolens species complex</taxon>
    </lineage>
</organism>
<protein>
    <submittedName>
        <fullName evidence="1">Uncharacterized protein</fullName>
    </submittedName>
</protein>
<dbReference type="AlphaFoldDB" id="A0A9P9KY55"/>